<dbReference type="RefSeq" id="XP_001218605.1">
    <property type="nucleotide sequence ID" value="XM_001218604.1"/>
</dbReference>
<dbReference type="OMA" id="TEVVGWD"/>
<dbReference type="Gene3D" id="3.40.630.30">
    <property type="match status" value="1"/>
</dbReference>
<dbReference type="GeneID" id="4354707"/>
<evidence type="ECO:0008006" key="3">
    <source>
        <dbReference type="Google" id="ProtNLM"/>
    </source>
</evidence>
<dbReference type="Proteomes" id="UP000007963">
    <property type="component" value="Unassembled WGS sequence"/>
</dbReference>
<proteinExistence type="predicted"/>
<dbReference type="HOGENOM" id="CLU_013985_11_8_1"/>
<gene>
    <name evidence="1" type="ORF">ATEG_10257</name>
</gene>
<dbReference type="SUPFAM" id="SSF55729">
    <property type="entry name" value="Acyl-CoA N-acyltransferases (Nat)"/>
    <property type="match status" value="1"/>
</dbReference>
<name>Q0C7S7_ASPTN</name>
<protein>
    <recommendedName>
        <fullName evidence="3">N-acetyltransferase domain-containing protein</fullName>
    </recommendedName>
</protein>
<dbReference type="AlphaFoldDB" id="Q0C7S7"/>
<dbReference type="STRING" id="341663.Q0C7S7"/>
<evidence type="ECO:0000313" key="2">
    <source>
        <dbReference type="Proteomes" id="UP000007963"/>
    </source>
</evidence>
<reference evidence="2" key="1">
    <citation type="submission" date="2005-09" db="EMBL/GenBank/DDBJ databases">
        <title>Annotation of the Aspergillus terreus NIH2624 genome.</title>
        <authorList>
            <person name="Birren B.W."/>
            <person name="Lander E.S."/>
            <person name="Galagan J.E."/>
            <person name="Nusbaum C."/>
            <person name="Devon K."/>
            <person name="Henn M."/>
            <person name="Ma L.-J."/>
            <person name="Jaffe D.B."/>
            <person name="Butler J."/>
            <person name="Alvarez P."/>
            <person name="Gnerre S."/>
            <person name="Grabherr M."/>
            <person name="Kleber M."/>
            <person name="Mauceli E.W."/>
            <person name="Brockman W."/>
            <person name="Rounsley S."/>
            <person name="Young S.K."/>
            <person name="LaButti K."/>
            <person name="Pushparaj V."/>
            <person name="DeCaprio D."/>
            <person name="Crawford M."/>
            <person name="Koehrsen M."/>
            <person name="Engels R."/>
            <person name="Montgomery P."/>
            <person name="Pearson M."/>
            <person name="Howarth C."/>
            <person name="Larson L."/>
            <person name="Luoma S."/>
            <person name="White J."/>
            <person name="Alvarado L."/>
            <person name="Kodira C.D."/>
            <person name="Zeng Q."/>
            <person name="Oleary S."/>
            <person name="Yandava C."/>
            <person name="Denning D.W."/>
            <person name="Nierman W.C."/>
            <person name="Milne T."/>
            <person name="Madden K."/>
        </authorList>
    </citation>
    <scope>NUCLEOTIDE SEQUENCE [LARGE SCALE GENOMIC DNA]</scope>
    <source>
        <strain evidence="2">NIH 2624 / FGSC A1156</strain>
    </source>
</reference>
<dbReference type="InterPro" id="IPR016181">
    <property type="entry name" value="Acyl_CoA_acyltransferase"/>
</dbReference>
<dbReference type="OrthoDB" id="41532at2759"/>
<dbReference type="VEuPathDB" id="FungiDB:ATEG_10257"/>
<evidence type="ECO:0000313" key="1">
    <source>
        <dbReference type="EMBL" id="EAU29254.1"/>
    </source>
</evidence>
<sequence length="160" mass="17700">MGSNHPSRLQHRLKVLDLPWSHPDSEYLRRLQREEIHATYGRPDSEPGTPPSADDISAFVVAYLHESLNNSTENSASSGIPIACGALRALSQEDQVPGDVEIKRIAKGRGWTKVVLETGSLQTAAIKFYQREGYKEIPKFGAYAESALSLCFETQIFVSP</sequence>
<accession>Q0C7S7</accession>
<organism evidence="1 2">
    <name type="scientific">Aspergillus terreus (strain NIH 2624 / FGSC A1156)</name>
    <dbReference type="NCBI Taxonomy" id="341663"/>
    <lineage>
        <taxon>Eukaryota</taxon>
        <taxon>Fungi</taxon>
        <taxon>Dikarya</taxon>
        <taxon>Ascomycota</taxon>
        <taxon>Pezizomycotina</taxon>
        <taxon>Eurotiomycetes</taxon>
        <taxon>Eurotiomycetidae</taxon>
        <taxon>Eurotiales</taxon>
        <taxon>Aspergillaceae</taxon>
        <taxon>Aspergillus</taxon>
        <taxon>Aspergillus subgen. Circumdati</taxon>
    </lineage>
</organism>
<dbReference type="EMBL" id="CH476610">
    <property type="protein sequence ID" value="EAU29254.1"/>
    <property type="molecule type" value="Genomic_DNA"/>
</dbReference>
<dbReference type="eggNOG" id="ENOG502SSMM">
    <property type="taxonomic scope" value="Eukaryota"/>
</dbReference>